<dbReference type="InterPro" id="IPR005467">
    <property type="entry name" value="His_kinase_dom"/>
</dbReference>
<reference evidence="14 15" key="1">
    <citation type="submission" date="2016-03" db="EMBL/GenBank/DDBJ databases">
        <title>Genome sequencing of Psychrobacter alimentarius PAMC 27889.</title>
        <authorList>
            <person name="Lee J."/>
            <person name="Kim O.-S."/>
        </authorList>
    </citation>
    <scope>NUCLEOTIDE SEQUENCE [LARGE SCALE GENOMIC DNA]</scope>
    <source>
        <strain evidence="14 15">PAMC 27889</strain>
    </source>
</reference>
<feature type="modified residue" description="Phosphohistidine" evidence="7">
    <location>
        <position position="675"/>
    </location>
</feature>
<dbReference type="Pfam" id="PF02518">
    <property type="entry name" value="HATPase_c"/>
    <property type="match status" value="1"/>
</dbReference>
<dbReference type="SUPFAM" id="SSF50341">
    <property type="entry name" value="CheW-like"/>
    <property type="match status" value="1"/>
</dbReference>
<sequence length="2307" mass="258729">MKNQPNNIVTLEWLLPLFNQQLSQISDGWQSGTDDINQDQIVESYHQVSGALTMARLPLLANLASHLGLLAQSIGHEGLSTYHSRIGQFSHKLLQRELNQYSHTGSYHSDLIQKTVEGLAQALSKLGITTNLPLHFIGSQYEKAYSHLIEDTIFDSIEAIIPANSVTADLTDHHYQQLLLVWRKQVQTLLVTNTNQPSLLAVLEKVSQYLWQTTQNRDVKHLWYLTEIWLRDLARNNTPLPEHYAALLNQLEQAIASFNQHSDEVLSNFIKNLIINVYIELSGLTTSSERTQSVLSHLSQNTSTASRFLPRILSALETLIFNLDEPQTLLVPLQKIKNQLEGRGWTYYGLQVETLLIEIEQALSSETGFVQVQWQIEQKLQALYDAIYNTEQTISLKIGGATSFVSSSELPYRIDMQAPDSYDANTAGENLRELRIAVEEVKQSFNDYLQRQDIHLLPNEAEFARIGESFADMGLPIVRQTIEDVAGIFTQLVIHNIEVLSWDVTQALAEALTSIELLLDYLAQQVFDETVLTQANEYAARAAQLLALYIEAPEKIDDIFLTQKPVATDVLRYDDNGEISPVSHPHLTAQILTDTDDQSVKEQDTSDIRNKTESAALAQVRAAIKADSFEMDAEIRDIFIEEVTDVITDLTDFLPIWQQDKQDLTPLTEVRRGFHTLKGSGRMVGAFSISEMAWSIESLLNRLLDHTLAVTDDVVNLVTETVSILPVLLADFEAQRAPSLDPAVIVLKSQNLMAKQPINTGLAISDTVLIDQQVESDDASFGLEDGLEFEVPNPTDHVETSEILSAVSESHLTKHDERDVLKPLSISEIPAVLMPFMQEAEQLPADASDADPDIKEIFIEEAKEVLAEILPLYEYWQLSPTDLSGLTDIRRGFHTLKGSGRMVGAHYTAELAWAIENMLNRILDRSIAVTDDMCQLVTEVLAAYPTMLNVFENNKQNYPAMIPLWIACANAYSKQQGDAFSYAELSAKQWEQATNDLEDKDSKDSILLDELEEDNEEIDIALQNINSVNEMIAEAPIVLIPQSEQEKAFFEIFIDEAEGLLRDIDRFVDVHQDQTHIEVTDDIVRAFHTLRGASGSSALAAISEVSATIEQSLEQLQQQDIAMNTQHLEALAKSSTLMNGYLHSYEQNFQIQDMQMQDTQSQHDIASLQAMLGEKDYVKETEYISDNKPTIAQLLDNNIDELLDAEWELDNALNHSEIEQVQDYIEQQISQIKHLSDKAKNFPKFTAILTELGHAYAYLHDHLNKVKDTETQAILHAGHAQLVGLFDALAGSTSLKIDKQVLEDLQSIYQTDEHNNEDAFIVRTVPVPDIQLESIDTDAELLEIFLEEAQELDTALDESFNKWRADISNINALKVLQRHLHTIKGGARMAGIRSIGDLTHEAESIYEAFVENRKAPTVQWLEIMQRVQDTISLQVTHMVNHNKSFFTSELIEQLQQFEKAKVLPEIVELIIPNPKNNLEADTYNTAANPVQSIDDVSDTISLDRMIKQSWANGLPDPDILAVFLEEAEELTNRNKYLPIFLKDTSNTTVIQALQRDLHTIKGGARMVTASGIADLAHEMEAVYKDFVDGRRPATKKVVELLVASHDWLADAVSVLRQNVNPPVPGLLIEALQLFSKNPDGLKHIPKESLQAQREAILIAKEKQDSQYLAKDISEMPSMLSSSVTEDDQSVSSNEMIRISGGLIEHMINLSGESAINRARIDMGISSLTNSIEDMGITVQRLADQLRRMEIELEAQILSQIDDELINNEDFDPLEMDQYSSLNQLSKSLTESASDLIDINHTLLEKTRDSESLLLQLSRTQTELQDGLMNSRMVPFTRLTPRLERIVRQTANELNKSVELTIINADDEMDRTILERITSPLEHMLRNAVDHGIENTSTRLKAGKERSGHITLEVHREGSEIVIQLIDDGRGIDVEAVRSKAIAQGLIDANDNSLTDLDVMQYIFNAGLSTSTQVTQISGRGVGMDVVISEIRQLGGVVSVVSELGKGSHFTMRLPLTVAVSDALVVRAADRYYAIPLVQIERVVRVNPEKLYDYYQSNEATLSFEDVDYRVRYLNEILSGNKLNELVVNTNTSLPLILIKNRTGHNIALQVDQIAGSRIEVVVKPLGQQLSHIPGISAATIMGDGSVMLILDLIALMRNVQLGRNLSNADDFKRGRIESKSTILVVDDSVTVRKVTSRFLERQGFNVVVAKDGIDAIDILQDTTPDMILLDIEMPRMDGFEVATQVRHNKHLKHIPIIMITSRTGEKHRERALEIGVNDYMGKPFQEQELLNKIQRILGKEVSLTHEG</sequence>
<evidence type="ECO:0000259" key="12">
    <source>
        <dbReference type="PROSITE" id="PS50851"/>
    </source>
</evidence>
<dbReference type="Gene3D" id="3.30.565.10">
    <property type="entry name" value="Histidine kinase-like ATPase, C-terminal domain"/>
    <property type="match status" value="1"/>
</dbReference>
<keyword evidence="4" id="KW-0808">Transferase</keyword>
<accession>A0ABN4N5Q9</accession>
<evidence type="ECO:0000256" key="9">
    <source>
        <dbReference type="SAM" id="Coils"/>
    </source>
</evidence>
<dbReference type="PROSITE" id="PS50851">
    <property type="entry name" value="CHEW"/>
    <property type="match status" value="1"/>
</dbReference>
<dbReference type="SMART" id="SM01231">
    <property type="entry name" value="H-kinase_dim"/>
    <property type="match status" value="1"/>
</dbReference>
<evidence type="ECO:0000259" key="10">
    <source>
        <dbReference type="PROSITE" id="PS50109"/>
    </source>
</evidence>
<dbReference type="RefSeq" id="WP_062845426.1">
    <property type="nucleotide sequence ID" value="NZ_CP014945.1"/>
</dbReference>
<dbReference type="EMBL" id="CP014945">
    <property type="protein sequence ID" value="AMT97913.1"/>
    <property type="molecule type" value="Genomic_DNA"/>
</dbReference>
<evidence type="ECO:0000256" key="1">
    <source>
        <dbReference type="ARBA" id="ARBA00000085"/>
    </source>
</evidence>
<dbReference type="GeneID" id="33058989"/>
<dbReference type="SUPFAM" id="SSF55874">
    <property type="entry name" value="ATPase domain of HSP90 chaperone/DNA topoisomerase II/histidine kinase"/>
    <property type="match status" value="1"/>
</dbReference>
<protein>
    <recommendedName>
        <fullName evidence="2">histidine kinase</fullName>
        <ecNumber evidence="2">2.7.13.3</ecNumber>
    </recommendedName>
</protein>
<organism evidence="14 15">
    <name type="scientific">Psychrobacter alimentarius</name>
    <dbReference type="NCBI Taxonomy" id="261164"/>
    <lineage>
        <taxon>Bacteria</taxon>
        <taxon>Pseudomonadati</taxon>
        <taxon>Pseudomonadota</taxon>
        <taxon>Gammaproteobacteria</taxon>
        <taxon>Moraxellales</taxon>
        <taxon>Moraxellaceae</taxon>
        <taxon>Psychrobacter</taxon>
    </lineage>
</organism>
<dbReference type="InterPro" id="IPR001789">
    <property type="entry name" value="Sig_transdc_resp-reg_receiver"/>
</dbReference>
<dbReference type="InterPro" id="IPR002545">
    <property type="entry name" value="CheW-lke_dom"/>
</dbReference>
<dbReference type="EC" id="2.7.13.3" evidence="2"/>
<feature type="modified residue" description="Phosphohistidine" evidence="7">
    <location>
        <position position="1381"/>
    </location>
</feature>
<comment type="catalytic activity">
    <reaction evidence="1">
        <text>ATP + protein L-histidine = ADP + protein N-phospho-L-histidine.</text>
        <dbReference type="EC" id="2.7.13.3"/>
    </reaction>
</comment>
<dbReference type="InterPro" id="IPR036061">
    <property type="entry name" value="CheW-like_dom_sf"/>
</dbReference>
<dbReference type="InterPro" id="IPR011006">
    <property type="entry name" value="CheY-like_superfamily"/>
</dbReference>
<evidence type="ECO:0000313" key="14">
    <source>
        <dbReference type="EMBL" id="AMT97913.1"/>
    </source>
</evidence>
<keyword evidence="9" id="KW-0175">Coiled coil</keyword>
<evidence type="ECO:0000256" key="7">
    <source>
        <dbReference type="PROSITE-ProRule" id="PRU00110"/>
    </source>
</evidence>
<dbReference type="Gene3D" id="1.20.120.160">
    <property type="entry name" value="HPT domain"/>
    <property type="match status" value="5"/>
</dbReference>
<dbReference type="PROSITE" id="PS50110">
    <property type="entry name" value="RESPONSE_REGULATORY"/>
    <property type="match status" value="1"/>
</dbReference>
<dbReference type="PRINTS" id="PR00344">
    <property type="entry name" value="BCTRLSENSOR"/>
</dbReference>
<dbReference type="Gene3D" id="3.40.50.2300">
    <property type="match status" value="1"/>
</dbReference>
<feature type="domain" description="HPt" evidence="13">
    <location>
        <begin position="1334"/>
        <end position="1441"/>
    </location>
</feature>
<dbReference type="InterPro" id="IPR008207">
    <property type="entry name" value="Sig_transdc_His_kin_Hpt_dom"/>
</dbReference>
<gene>
    <name evidence="14" type="ORF">A3K91_2337</name>
</gene>
<keyword evidence="3 8" id="KW-0597">Phosphoprotein</keyword>
<dbReference type="InterPro" id="IPR003594">
    <property type="entry name" value="HATPase_dom"/>
</dbReference>
<name>A0ABN4N5Q9_9GAMM</name>
<evidence type="ECO:0000256" key="6">
    <source>
        <dbReference type="ARBA" id="ARBA00023012"/>
    </source>
</evidence>
<keyword evidence="6" id="KW-0902">Two-component regulatory system</keyword>
<evidence type="ECO:0000256" key="2">
    <source>
        <dbReference type="ARBA" id="ARBA00012438"/>
    </source>
</evidence>
<dbReference type="InterPro" id="IPR004358">
    <property type="entry name" value="Sig_transdc_His_kin-like_C"/>
</dbReference>
<dbReference type="InterPro" id="IPR051315">
    <property type="entry name" value="Bact_Chemotaxis_CheA"/>
</dbReference>
<feature type="coiled-coil region" evidence="9">
    <location>
        <begin position="424"/>
        <end position="451"/>
    </location>
</feature>
<dbReference type="Pfam" id="PF01627">
    <property type="entry name" value="Hpt"/>
    <property type="match status" value="5"/>
</dbReference>
<evidence type="ECO:0000259" key="13">
    <source>
        <dbReference type="PROSITE" id="PS50894"/>
    </source>
</evidence>
<evidence type="ECO:0000256" key="5">
    <source>
        <dbReference type="ARBA" id="ARBA00022777"/>
    </source>
</evidence>
<dbReference type="PANTHER" id="PTHR43395">
    <property type="entry name" value="SENSOR HISTIDINE KINASE CHEA"/>
    <property type="match status" value="1"/>
</dbReference>
<feature type="domain" description="Histidine kinase" evidence="10">
    <location>
        <begin position="1764"/>
        <end position="2017"/>
    </location>
</feature>
<dbReference type="SMART" id="SM00073">
    <property type="entry name" value="HPT"/>
    <property type="match status" value="5"/>
</dbReference>
<feature type="modified residue" description="Phosphohistidine" evidence="7">
    <location>
        <position position="1088"/>
    </location>
</feature>
<dbReference type="PROSITE" id="PS50894">
    <property type="entry name" value="HPT"/>
    <property type="match status" value="5"/>
</dbReference>
<dbReference type="SUPFAM" id="SSF52172">
    <property type="entry name" value="CheY-like"/>
    <property type="match status" value="1"/>
</dbReference>
<dbReference type="SMART" id="SM00260">
    <property type="entry name" value="CheW"/>
    <property type="match status" value="1"/>
</dbReference>
<feature type="domain" description="HPt" evidence="13">
    <location>
        <begin position="1042"/>
        <end position="1145"/>
    </location>
</feature>
<dbReference type="Proteomes" id="UP000076104">
    <property type="component" value="Chromosome"/>
</dbReference>
<feature type="domain" description="CheW-like" evidence="12">
    <location>
        <begin position="2019"/>
        <end position="2161"/>
    </location>
</feature>
<dbReference type="CDD" id="cd00088">
    <property type="entry name" value="HPT"/>
    <property type="match status" value="4"/>
</dbReference>
<dbReference type="Pfam" id="PF01584">
    <property type="entry name" value="CheW"/>
    <property type="match status" value="1"/>
</dbReference>
<dbReference type="SUPFAM" id="SSF47226">
    <property type="entry name" value="Histidine-containing phosphotransfer domain, HPT domain"/>
    <property type="match status" value="5"/>
</dbReference>
<dbReference type="PROSITE" id="PS50109">
    <property type="entry name" value="HIS_KIN"/>
    <property type="match status" value="1"/>
</dbReference>
<dbReference type="Pfam" id="PF00072">
    <property type="entry name" value="Response_reg"/>
    <property type="match status" value="1"/>
</dbReference>
<dbReference type="InterPro" id="IPR036641">
    <property type="entry name" value="HPT_dom_sf"/>
</dbReference>
<dbReference type="GO" id="GO:0016301">
    <property type="term" value="F:kinase activity"/>
    <property type="evidence" value="ECO:0007669"/>
    <property type="project" value="UniProtKB-KW"/>
</dbReference>
<evidence type="ECO:0000256" key="3">
    <source>
        <dbReference type="ARBA" id="ARBA00022553"/>
    </source>
</evidence>
<evidence type="ECO:0000256" key="8">
    <source>
        <dbReference type="PROSITE-ProRule" id="PRU00169"/>
    </source>
</evidence>
<feature type="modified residue" description="Phosphohistidine" evidence="7">
    <location>
        <position position="894"/>
    </location>
</feature>
<keyword evidence="15" id="KW-1185">Reference proteome</keyword>
<keyword evidence="5 14" id="KW-0418">Kinase</keyword>
<feature type="coiled-coil region" evidence="9">
    <location>
        <begin position="1731"/>
        <end position="1758"/>
    </location>
</feature>
<dbReference type="Gene3D" id="2.30.30.40">
    <property type="entry name" value="SH3 Domains"/>
    <property type="match status" value="1"/>
</dbReference>
<feature type="modified residue" description="Phosphohistidine" evidence="7">
    <location>
        <position position="1558"/>
    </location>
</feature>
<evidence type="ECO:0000256" key="4">
    <source>
        <dbReference type="ARBA" id="ARBA00022679"/>
    </source>
</evidence>
<dbReference type="SMART" id="SM00387">
    <property type="entry name" value="HATPase_c"/>
    <property type="match status" value="1"/>
</dbReference>
<feature type="domain" description="HPt" evidence="13">
    <location>
        <begin position="847"/>
        <end position="951"/>
    </location>
</feature>
<dbReference type="CDD" id="cd17546">
    <property type="entry name" value="REC_hyHK_CKI1_RcsC-like"/>
    <property type="match status" value="1"/>
</dbReference>
<feature type="domain" description="HPt" evidence="13">
    <location>
        <begin position="628"/>
        <end position="732"/>
    </location>
</feature>
<dbReference type="PANTHER" id="PTHR43395:SF8">
    <property type="entry name" value="HISTIDINE KINASE"/>
    <property type="match status" value="1"/>
</dbReference>
<proteinExistence type="predicted"/>
<dbReference type="SMART" id="SM00448">
    <property type="entry name" value="REC"/>
    <property type="match status" value="1"/>
</dbReference>
<feature type="modified residue" description="4-aspartylphosphate" evidence="8">
    <location>
        <position position="2230"/>
    </location>
</feature>
<feature type="domain" description="HPt" evidence="13">
    <location>
        <begin position="1512"/>
        <end position="1615"/>
    </location>
</feature>
<evidence type="ECO:0000313" key="15">
    <source>
        <dbReference type="Proteomes" id="UP000076104"/>
    </source>
</evidence>
<feature type="domain" description="Response regulatory" evidence="11">
    <location>
        <begin position="2181"/>
        <end position="2297"/>
    </location>
</feature>
<dbReference type="InterPro" id="IPR004105">
    <property type="entry name" value="CheA-like_dim"/>
</dbReference>
<evidence type="ECO:0000259" key="11">
    <source>
        <dbReference type="PROSITE" id="PS50110"/>
    </source>
</evidence>
<dbReference type="InterPro" id="IPR036890">
    <property type="entry name" value="HATPase_C_sf"/>
</dbReference>